<feature type="non-terminal residue" evidence="2">
    <location>
        <position position="1"/>
    </location>
</feature>
<reference evidence="2 3" key="1">
    <citation type="submission" date="2018-03" db="EMBL/GenBank/DDBJ databases">
        <title>Genomes of Pezizomycetes fungi and the evolution of truffles.</title>
        <authorList>
            <person name="Murat C."/>
            <person name="Payen T."/>
            <person name="Noel B."/>
            <person name="Kuo A."/>
            <person name="Martin F.M."/>
        </authorList>
    </citation>
    <scope>NUCLEOTIDE SEQUENCE [LARGE SCALE GENOMIC DNA]</scope>
    <source>
        <strain evidence="2">091103-1</strain>
    </source>
</reference>
<dbReference type="EMBL" id="PYWC01000032">
    <property type="protein sequence ID" value="PWW76501.1"/>
    <property type="molecule type" value="Genomic_DNA"/>
</dbReference>
<dbReference type="Pfam" id="PF13358">
    <property type="entry name" value="DDE_3"/>
    <property type="match status" value="1"/>
</dbReference>
<keyword evidence="3" id="KW-1185">Reference proteome</keyword>
<dbReference type="InterPro" id="IPR038717">
    <property type="entry name" value="Tc1-like_DDE_dom"/>
</dbReference>
<accession>A0A317STR4</accession>
<name>A0A317STR4_9PEZI</name>
<gene>
    <name evidence="2" type="ORF">C7212DRAFT_82306</name>
</gene>
<sequence>VSDTTVWKALRSRGIKAYKELFKFILKNENKVIRVKYCIDRKHWGMEEWKNYRFTNEMSIEVGGLFGLNLVWRNESEKWHDGCVGCMKKQREGESMAVGQHLWLMEDGAAAHWACNTQRVQEEYGISKFQWPPCSPDLNLIENVWNILKDMLNKRSPRPTTLLDMRKAIQK</sequence>
<evidence type="ECO:0000259" key="1">
    <source>
        <dbReference type="Pfam" id="PF13358"/>
    </source>
</evidence>
<organism evidence="2 3">
    <name type="scientific">Tuber magnatum</name>
    <name type="common">white Piedmont truffle</name>
    <dbReference type="NCBI Taxonomy" id="42249"/>
    <lineage>
        <taxon>Eukaryota</taxon>
        <taxon>Fungi</taxon>
        <taxon>Dikarya</taxon>
        <taxon>Ascomycota</taxon>
        <taxon>Pezizomycotina</taxon>
        <taxon>Pezizomycetes</taxon>
        <taxon>Pezizales</taxon>
        <taxon>Tuberaceae</taxon>
        <taxon>Tuber</taxon>
    </lineage>
</organism>
<feature type="non-terminal residue" evidence="2">
    <location>
        <position position="171"/>
    </location>
</feature>
<dbReference type="GO" id="GO:0003676">
    <property type="term" value="F:nucleic acid binding"/>
    <property type="evidence" value="ECO:0007669"/>
    <property type="project" value="InterPro"/>
</dbReference>
<evidence type="ECO:0000313" key="3">
    <source>
        <dbReference type="Proteomes" id="UP000246991"/>
    </source>
</evidence>
<proteinExistence type="predicted"/>
<comment type="caution">
    <text evidence="2">The sequence shown here is derived from an EMBL/GenBank/DDBJ whole genome shotgun (WGS) entry which is preliminary data.</text>
</comment>
<dbReference type="STRING" id="42249.A0A317STR4"/>
<dbReference type="Gene3D" id="3.30.420.10">
    <property type="entry name" value="Ribonuclease H-like superfamily/Ribonuclease H"/>
    <property type="match status" value="2"/>
</dbReference>
<dbReference type="Proteomes" id="UP000246991">
    <property type="component" value="Unassembled WGS sequence"/>
</dbReference>
<dbReference type="OrthoDB" id="5151590at2759"/>
<protein>
    <recommendedName>
        <fullName evidence="1">Tc1-like transposase DDE domain-containing protein</fullName>
    </recommendedName>
</protein>
<dbReference type="InterPro" id="IPR036397">
    <property type="entry name" value="RNaseH_sf"/>
</dbReference>
<evidence type="ECO:0000313" key="2">
    <source>
        <dbReference type="EMBL" id="PWW76501.1"/>
    </source>
</evidence>
<dbReference type="AlphaFoldDB" id="A0A317STR4"/>
<feature type="domain" description="Tc1-like transposase DDE" evidence="1">
    <location>
        <begin position="98"/>
        <end position="156"/>
    </location>
</feature>